<dbReference type="EMBL" id="QWGR01000001">
    <property type="protein sequence ID" value="RIJ50643.1"/>
    <property type="molecule type" value="Genomic_DNA"/>
</dbReference>
<dbReference type="Pfam" id="PF12392">
    <property type="entry name" value="DUF3656"/>
    <property type="match status" value="1"/>
</dbReference>
<comment type="caution">
    <text evidence="2">The sequence shown here is derived from an EMBL/GenBank/DDBJ whole genome shotgun (WGS) entry which is preliminary data.</text>
</comment>
<evidence type="ECO:0000259" key="1">
    <source>
        <dbReference type="Pfam" id="PF12392"/>
    </source>
</evidence>
<keyword evidence="3" id="KW-1185">Reference proteome</keyword>
<dbReference type="RefSeq" id="WP_119436112.1">
    <property type="nucleotide sequence ID" value="NZ_QWGR01000001.1"/>
</dbReference>
<evidence type="ECO:0000313" key="3">
    <source>
        <dbReference type="Proteomes" id="UP000265926"/>
    </source>
</evidence>
<dbReference type="OrthoDB" id="9807498at2"/>
<organism evidence="2 3">
    <name type="scientific">Maribellus luteus</name>
    <dbReference type="NCBI Taxonomy" id="2305463"/>
    <lineage>
        <taxon>Bacteria</taxon>
        <taxon>Pseudomonadati</taxon>
        <taxon>Bacteroidota</taxon>
        <taxon>Bacteroidia</taxon>
        <taxon>Marinilabiliales</taxon>
        <taxon>Prolixibacteraceae</taxon>
        <taxon>Maribellus</taxon>
    </lineage>
</organism>
<dbReference type="PANTHER" id="PTHR30217">
    <property type="entry name" value="PEPTIDASE U32 FAMILY"/>
    <property type="match status" value="1"/>
</dbReference>
<dbReference type="PANTHER" id="PTHR30217:SF10">
    <property type="entry name" value="23S RRNA 5-HYDROXYCYTIDINE C2501 SYNTHASE"/>
    <property type="match status" value="1"/>
</dbReference>
<sequence length="646" mass="73010">MRYKTSAKKKNGEIGLLLPKECEVANNDPVDLDSPLKNMTEIELLAPAKNLESGMAAINYGADAVYIGASRFGARAAASNSVADIELLVQFAHKYRAKVFVTLNTILYNNELEEAEKLIHQIYNAGADALIIQDMGILKMNIPPIPLHASTQTNNYATDRICFHDQLGFDRIVLARELSLREIKKIRAATSTELEYFVHGALCVSLSGQCYFSEVTTGRSANRGMCTQACRHPYNLVDGNGKRIILNSHLLSLKDLNLSSNLSELICAGVTSLKIEGRLKDINYIKNVVSYYRRKLDDILNSEREYVKASSGNTEISFDPDPERSFNRHSTHYFLSGRSKDLINTYSPKSIGKKIGTVEKVGSDYITMKATETVNNGDGLCFIHKNELIGFRIDKVVGNKVFISNTSNLLQGMVLYRNHDHEFIKMLEADKSVRKVAATISVTEKDNSLHFELSDEDHLSSGYTMTELPEQAKNPESADRNLVSQLSKSGNSMFNITDVKNNCQASYFFRMSELNEIRRILFEKHEAARIAAFARKDTGQQLKTIDFPQKEVDFSANISNEKAAQFYREHGVEKQEKALEVSSAKEKQLLMTTRYCLKYELGYCERFQEAQNTPPEPLFLEDQNRKYLLQFDCKQCLMRIRLEDKS</sequence>
<name>A0A399T9N3_9BACT</name>
<gene>
    <name evidence="2" type="ORF">D1614_01540</name>
</gene>
<accession>A0A399T9N3</accession>
<reference evidence="2 3" key="1">
    <citation type="submission" date="2018-08" db="EMBL/GenBank/DDBJ databases">
        <title>Pallidiluteibacterium maritimus gen. nov., sp. nov., isolated from coastal sediment.</title>
        <authorList>
            <person name="Zhou L.Y."/>
        </authorList>
    </citation>
    <scope>NUCLEOTIDE SEQUENCE [LARGE SCALE GENOMIC DNA]</scope>
    <source>
        <strain evidence="2 3">XSD2</strain>
    </source>
</reference>
<evidence type="ECO:0000313" key="2">
    <source>
        <dbReference type="EMBL" id="RIJ50643.1"/>
    </source>
</evidence>
<feature type="domain" description="Peptidase U32 collagenase" evidence="1">
    <location>
        <begin position="415"/>
        <end position="530"/>
    </location>
</feature>
<dbReference type="Pfam" id="PF01136">
    <property type="entry name" value="Peptidase_U32"/>
    <property type="match status" value="1"/>
</dbReference>
<protein>
    <submittedName>
        <fullName evidence="2">U32 family peptidase</fullName>
    </submittedName>
</protein>
<proteinExistence type="predicted"/>
<dbReference type="AlphaFoldDB" id="A0A399T9N3"/>
<dbReference type="InterPro" id="IPR001539">
    <property type="entry name" value="Peptidase_U32"/>
</dbReference>
<dbReference type="InterPro" id="IPR020988">
    <property type="entry name" value="Pept_U32_collagenase"/>
</dbReference>
<dbReference type="InterPro" id="IPR051454">
    <property type="entry name" value="RNA/ubiquinone_mod_enzymes"/>
</dbReference>
<dbReference type="Proteomes" id="UP000265926">
    <property type="component" value="Unassembled WGS sequence"/>
</dbReference>